<name>A0A1I4GA33_9EURY</name>
<dbReference type="GO" id="GO:0004252">
    <property type="term" value="F:serine-type endopeptidase activity"/>
    <property type="evidence" value="ECO:0007669"/>
    <property type="project" value="InterPro"/>
</dbReference>
<evidence type="ECO:0000256" key="1">
    <source>
        <dbReference type="SAM" id="Phobius"/>
    </source>
</evidence>
<evidence type="ECO:0000313" key="3">
    <source>
        <dbReference type="Proteomes" id="UP000199607"/>
    </source>
</evidence>
<feature type="transmembrane region" description="Helical" evidence="1">
    <location>
        <begin position="21"/>
        <end position="46"/>
    </location>
</feature>
<accession>A0A1I4GA33</accession>
<keyword evidence="1" id="KW-0812">Transmembrane</keyword>
<proteinExistence type="predicted"/>
<dbReference type="GO" id="GO:0006465">
    <property type="term" value="P:signal peptide processing"/>
    <property type="evidence" value="ECO:0007669"/>
    <property type="project" value="InterPro"/>
</dbReference>
<dbReference type="Proteomes" id="UP000199607">
    <property type="component" value="Unassembled WGS sequence"/>
</dbReference>
<dbReference type="PANTHER" id="PTHR10806:SF6">
    <property type="entry name" value="SIGNAL PEPTIDASE COMPLEX CATALYTIC SUBUNIT SEC11"/>
    <property type="match status" value="1"/>
</dbReference>
<gene>
    <name evidence="2" type="ORF">SAMN04487950_3144</name>
</gene>
<dbReference type="InterPro" id="IPR001733">
    <property type="entry name" value="Peptidase_S26B"/>
</dbReference>
<keyword evidence="1" id="KW-0472">Membrane</keyword>
<dbReference type="AlphaFoldDB" id="A0A1I4GA33"/>
<dbReference type="EMBL" id="FOTC01000003">
    <property type="protein sequence ID" value="SFL26905.1"/>
    <property type="molecule type" value="Genomic_DNA"/>
</dbReference>
<dbReference type="CDD" id="cd06530">
    <property type="entry name" value="S26_SPase_I"/>
    <property type="match status" value="1"/>
</dbReference>
<dbReference type="InterPro" id="IPR019533">
    <property type="entry name" value="Peptidase_S26"/>
</dbReference>
<keyword evidence="1" id="KW-1133">Transmembrane helix</keyword>
<dbReference type="GO" id="GO:0016020">
    <property type="term" value="C:membrane"/>
    <property type="evidence" value="ECO:0007669"/>
    <property type="project" value="InterPro"/>
</dbReference>
<reference evidence="3" key="1">
    <citation type="submission" date="2016-10" db="EMBL/GenBank/DDBJ databases">
        <authorList>
            <person name="Varghese N."/>
            <person name="Submissions S."/>
        </authorList>
    </citation>
    <scope>NUCLEOTIDE SEQUENCE [LARGE SCALE GENOMIC DNA]</scope>
    <source>
        <strain evidence="3">CGMCC 1.7738</strain>
    </source>
</reference>
<sequence length="209" mass="22367">MSSDDSPLHRFLHADDGPLRLLREILSSVAFVACVALVLFGASGLWPPLVAVESGSMQPHMVRGDLVFVTEPGRFTSDAAFRETGVVTSEMGQSSGHEAFGAAGSVVVYEAERTSSPVIHRAHFWVEEGENWYDRANASYVAAENCRELTNCPAPNAGFVTKGDNNAEYDQANGLAPPVAPDRVRGVARGRVPALGCLRLGFGENSCFV</sequence>
<dbReference type="RefSeq" id="WP_089870306.1">
    <property type="nucleotide sequence ID" value="NZ_FOTC01000003.1"/>
</dbReference>
<keyword evidence="3" id="KW-1185">Reference proteome</keyword>
<dbReference type="PANTHER" id="PTHR10806">
    <property type="entry name" value="SIGNAL PEPTIDASE COMPLEX CATALYTIC SUBUNIT SEC11"/>
    <property type="match status" value="1"/>
</dbReference>
<protein>
    <submittedName>
        <fullName evidence="2">Signal peptidase, endoplasmic reticulum-type</fullName>
    </submittedName>
</protein>
<organism evidence="2 3">
    <name type="scientific">Halogranum rubrum</name>
    <dbReference type="NCBI Taxonomy" id="553466"/>
    <lineage>
        <taxon>Archaea</taxon>
        <taxon>Methanobacteriati</taxon>
        <taxon>Methanobacteriota</taxon>
        <taxon>Stenosarchaea group</taxon>
        <taxon>Halobacteria</taxon>
        <taxon>Halobacteriales</taxon>
        <taxon>Haloferacaceae</taxon>
    </lineage>
</organism>
<evidence type="ECO:0000313" key="2">
    <source>
        <dbReference type="EMBL" id="SFL26905.1"/>
    </source>
</evidence>
<dbReference type="STRING" id="553466.SAMN04487950_3144"/>